<sequence>MSRRHILEDSDSDDNGHGGGSRLITTNNDLFTAEEKEAIEKCKINPNDNFGIYSDDYTSRAIAKVGEPPLEMVVQDGGLQLYQKYRVRVGSEKDFFERDIYKAHGSNSDACDPTCLEEAILLEIETLRRSEKAAKNRMFKNKETGGMVVFGPWFNYALQRLLQLSSSDIGPASLGEYTAIKIVRSLFSFITDNLKDVVKPGKLQALKTAMGVDWAKNVDTARKVINHCGGSAHFLYEEFVIVEAHVESLKSKAKPPPAPAAAVSPSSNKAVVPAPSKQGHVNADKEVNARNARIAAMKAHASAHLPGISAAPPQTKVSATSSANDGWGRRRDGESAAHGGQSNMESTTTRSYNRAPSYNEGKSNCRLPSSAPGLGGISDGWGRVRDGSSANQPYKTRGSWTSARRILGCNIPVKNISQERMQGGQNSDRPAPQQEAFARFSERPPPAACAASRDNFSSRDDSYHGQDRSRENYNRGGDIYNPPSRSDDYSSRSSGSRSSGHFNDRSSENRGPDISRDDRAYHRSSSRGGDRENYTYSNSRGGDYSRDNSRGEEYRSSSSREESFQNYSGHHVQGSKHSRSDDYDDRGVRPEKIYRGPSATSAPQANVSHVPVPDSAGAGRGRGAHVNQPAWMAKQEQTSAHDGPTGMPGNIGMTANSFAEMAGASSNHHPSASSGPGTNLPSSSSNISSSGMGRGRDMNLPAWMARQETAPSREFPEMGQQVPAPSVASRAPDPPAMISQYTVGESTSNGHGMGRGRGRGANKNLPAWMTNPSNP</sequence>
<feature type="compositionally biased region" description="Low complexity" evidence="1">
    <location>
        <begin position="260"/>
        <end position="276"/>
    </location>
</feature>
<feature type="compositionally biased region" description="Polar residues" evidence="1">
    <location>
        <begin position="664"/>
        <end position="681"/>
    </location>
</feature>
<reference evidence="2 3" key="1">
    <citation type="submission" date="2024-10" db="EMBL/GenBank/DDBJ databases">
        <title>Updated reference genomes for cyclostephanoid diatoms.</title>
        <authorList>
            <person name="Roberts W.R."/>
            <person name="Alverson A.J."/>
        </authorList>
    </citation>
    <scope>NUCLEOTIDE SEQUENCE [LARGE SCALE GENOMIC DNA]</scope>
    <source>
        <strain evidence="2 3">AJA276-08</strain>
    </source>
</reference>
<feature type="compositionally biased region" description="Low complexity" evidence="1">
    <location>
        <begin position="491"/>
        <end position="500"/>
    </location>
</feature>
<feature type="region of interest" description="Disordered" evidence="1">
    <location>
        <begin position="440"/>
        <end position="625"/>
    </location>
</feature>
<feature type="compositionally biased region" description="Basic and acidic residues" evidence="1">
    <location>
        <begin position="502"/>
        <end position="521"/>
    </location>
</feature>
<feature type="compositionally biased region" description="Basic and acidic residues" evidence="1">
    <location>
        <begin position="578"/>
        <end position="594"/>
    </location>
</feature>
<evidence type="ECO:0000256" key="1">
    <source>
        <dbReference type="SAM" id="MobiDB-lite"/>
    </source>
</evidence>
<organism evidence="2 3">
    <name type="scientific">Stephanodiscus triporus</name>
    <dbReference type="NCBI Taxonomy" id="2934178"/>
    <lineage>
        <taxon>Eukaryota</taxon>
        <taxon>Sar</taxon>
        <taxon>Stramenopiles</taxon>
        <taxon>Ochrophyta</taxon>
        <taxon>Bacillariophyta</taxon>
        <taxon>Coscinodiscophyceae</taxon>
        <taxon>Thalassiosirophycidae</taxon>
        <taxon>Stephanodiscales</taxon>
        <taxon>Stephanodiscaceae</taxon>
        <taxon>Stephanodiscus</taxon>
    </lineage>
</organism>
<comment type="caution">
    <text evidence="2">The sequence shown here is derived from an EMBL/GenBank/DDBJ whole genome shotgun (WGS) entry which is preliminary data.</text>
</comment>
<evidence type="ECO:0000313" key="3">
    <source>
        <dbReference type="Proteomes" id="UP001530315"/>
    </source>
</evidence>
<feature type="region of interest" description="Disordered" evidence="1">
    <location>
        <begin position="306"/>
        <end position="400"/>
    </location>
</feature>
<feature type="region of interest" description="Disordered" evidence="1">
    <location>
        <begin position="1"/>
        <end position="27"/>
    </location>
</feature>
<feature type="compositionally biased region" description="Polar residues" evidence="1">
    <location>
        <begin position="340"/>
        <end position="362"/>
    </location>
</feature>
<dbReference type="AlphaFoldDB" id="A0ABD3ML27"/>
<keyword evidence="3" id="KW-1185">Reference proteome</keyword>
<feature type="region of interest" description="Disordered" evidence="1">
    <location>
        <begin position="252"/>
        <end position="284"/>
    </location>
</feature>
<feature type="compositionally biased region" description="Basic and acidic residues" evidence="1">
    <location>
        <begin position="543"/>
        <end position="563"/>
    </location>
</feature>
<feature type="region of interest" description="Disordered" evidence="1">
    <location>
        <begin position="662"/>
        <end position="698"/>
    </location>
</feature>
<feature type="compositionally biased region" description="Polar residues" evidence="1">
    <location>
        <begin position="315"/>
        <end position="324"/>
    </location>
</feature>
<dbReference type="EMBL" id="JALLAZ020001821">
    <property type="protein sequence ID" value="KAL3762651.1"/>
    <property type="molecule type" value="Genomic_DNA"/>
</dbReference>
<name>A0ABD3ML27_9STRA</name>
<proteinExistence type="predicted"/>
<protein>
    <recommendedName>
        <fullName evidence="4">Pre-mRNA-splicing factor 38</fullName>
    </recommendedName>
</protein>
<feature type="compositionally biased region" description="Polar residues" evidence="1">
    <location>
        <begin position="598"/>
        <end position="607"/>
    </location>
</feature>
<evidence type="ECO:0008006" key="4">
    <source>
        <dbReference type="Google" id="ProtNLM"/>
    </source>
</evidence>
<dbReference type="Proteomes" id="UP001530315">
    <property type="component" value="Unassembled WGS sequence"/>
</dbReference>
<feature type="compositionally biased region" description="Polar residues" evidence="1">
    <location>
        <begin position="739"/>
        <end position="749"/>
    </location>
</feature>
<gene>
    <name evidence="2" type="ORF">ACHAW5_007222</name>
</gene>
<evidence type="ECO:0000313" key="2">
    <source>
        <dbReference type="EMBL" id="KAL3762651.1"/>
    </source>
</evidence>
<feature type="compositionally biased region" description="Basic and acidic residues" evidence="1">
    <location>
        <begin position="456"/>
        <end position="473"/>
    </location>
</feature>
<feature type="compositionally biased region" description="Polar residues" evidence="1">
    <location>
        <begin position="388"/>
        <end position="400"/>
    </location>
</feature>
<feature type="region of interest" description="Disordered" evidence="1">
    <location>
        <begin position="712"/>
        <end position="775"/>
    </location>
</feature>
<accession>A0ABD3ML27</accession>